<dbReference type="EMBL" id="SMFP01000001">
    <property type="protein sequence ID" value="TDE40921.1"/>
    <property type="molecule type" value="Genomic_DNA"/>
</dbReference>
<gene>
    <name evidence="6" type="ORF">E1B25_01530</name>
</gene>
<reference evidence="6 7" key="1">
    <citation type="submission" date="2019-03" db="EMBL/GenBank/DDBJ databases">
        <authorList>
            <person name="Zhang S."/>
        </authorList>
    </citation>
    <scope>NUCLEOTIDE SEQUENCE [LARGE SCALE GENOMIC DNA]</scope>
    <source>
        <strain evidence="6 7">S4J41</strain>
    </source>
</reference>
<name>A0A4R5F0K7_9RHOB</name>
<sequence>MSERSDDARSLSGAVPVSWASRYVGTPYADHGRSRAGVDCWGLACVVYAQELGIVLPSYAGAYASAEEIDEVDALLYGAKERQHWRQVPSARPFDLFEFRTGGRAAHVGIALDARRMLHVHAGGAALVEPLQPRWITRRIGIYRHINMYLRGA</sequence>
<evidence type="ECO:0000259" key="5">
    <source>
        <dbReference type="PROSITE" id="PS51935"/>
    </source>
</evidence>
<dbReference type="GO" id="GO:0008234">
    <property type="term" value="F:cysteine-type peptidase activity"/>
    <property type="evidence" value="ECO:0007669"/>
    <property type="project" value="UniProtKB-KW"/>
</dbReference>
<dbReference type="PROSITE" id="PS51935">
    <property type="entry name" value="NLPC_P60"/>
    <property type="match status" value="1"/>
</dbReference>
<comment type="similarity">
    <text evidence="1">Belongs to the peptidase C40 family.</text>
</comment>
<keyword evidence="7" id="KW-1185">Reference proteome</keyword>
<dbReference type="AlphaFoldDB" id="A0A4R5F0K7"/>
<dbReference type="Pfam" id="PF00877">
    <property type="entry name" value="NLPC_P60"/>
    <property type="match status" value="1"/>
</dbReference>
<keyword evidence="4" id="KW-0788">Thiol protease</keyword>
<evidence type="ECO:0000256" key="3">
    <source>
        <dbReference type="ARBA" id="ARBA00022801"/>
    </source>
</evidence>
<dbReference type="SUPFAM" id="SSF54001">
    <property type="entry name" value="Cysteine proteinases"/>
    <property type="match status" value="1"/>
</dbReference>
<evidence type="ECO:0000313" key="7">
    <source>
        <dbReference type="Proteomes" id="UP000294662"/>
    </source>
</evidence>
<evidence type="ECO:0000256" key="1">
    <source>
        <dbReference type="ARBA" id="ARBA00007074"/>
    </source>
</evidence>
<comment type="caution">
    <text evidence="6">The sequence shown here is derived from an EMBL/GenBank/DDBJ whole genome shotgun (WGS) entry which is preliminary data.</text>
</comment>
<dbReference type="InterPro" id="IPR038765">
    <property type="entry name" value="Papain-like_cys_pep_sf"/>
</dbReference>
<dbReference type="GO" id="GO:0006508">
    <property type="term" value="P:proteolysis"/>
    <property type="evidence" value="ECO:0007669"/>
    <property type="project" value="UniProtKB-KW"/>
</dbReference>
<evidence type="ECO:0000313" key="6">
    <source>
        <dbReference type="EMBL" id="TDE40921.1"/>
    </source>
</evidence>
<proteinExistence type="inferred from homology"/>
<dbReference type="OrthoDB" id="6058745at2"/>
<evidence type="ECO:0000256" key="4">
    <source>
        <dbReference type="ARBA" id="ARBA00022807"/>
    </source>
</evidence>
<dbReference type="Proteomes" id="UP000294662">
    <property type="component" value="Unassembled WGS sequence"/>
</dbReference>
<dbReference type="InterPro" id="IPR000064">
    <property type="entry name" value="NLP_P60_dom"/>
</dbReference>
<dbReference type="Gene3D" id="3.90.1720.10">
    <property type="entry name" value="endopeptidase domain like (from Nostoc punctiforme)"/>
    <property type="match status" value="1"/>
</dbReference>
<keyword evidence="2" id="KW-0645">Protease</keyword>
<feature type="domain" description="NlpC/P60" evidence="5">
    <location>
        <begin position="10"/>
        <end position="146"/>
    </location>
</feature>
<organism evidence="6 7">
    <name type="scientific">Antarcticimicrobium sediminis</name>
    <dbReference type="NCBI Taxonomy" id="2546227"/>
    <lineage>
        <taxon>Bacteria</taxon>
        <taxon>Pseudomonadati</taxon>
        <taxon>Pseudomonadota</taxon>
        <taxon>Alphaproteobacteria</taxon>
        <taxon>Rhodobacterales</taxon>
        <taxon>Paracoccaceae</taxon>
        <taxon>Antarcticimicrobium</taxon>
    </lineage>
</organism>
<accession>A0A4R5F0K7</accession>
<evidence type="ECO:0000256" key="2">
    <source>
        <dbReference type="ARBA" id="ARBA00022670"/>
    </source>
</evidence>
<protein>
    <submittedName>
        <fullName evidence="6">Phage tail protein</fullName>
    </submittedName>
</protein>
<keyword evidence="3" id="KW-0378">Hydrolase</keyword>